<evidence type="ECO:0000313" key="2">
    <source>
        <dbReference type="EMBL" id="KAL3879937.1"/>
    </source>
</evidence>
<dbReference type="AlphaFoldDB" id="A0ABD3X4H6"/>
<feature type="compositionally biased region" description="Polar residues" evidence="1">
    <location>
        <begin position="1"/>
        <end position="15"/>
    </location>
</feature>
<feature type="region of interest" description="Disordered" evidence="1">
    <location>
        <begin position="1"/>
        <end position="76"/>
    </location>
</feature>
<sequence>MQSRVAQTQNTSSSAAICEAGTERTVETNTEEKENKTNQHQVLEAKLSLLRKNDMNDTNNNNMKPIKVRISTMTFS</sequence>
<comment type="caution">
    <text evidence="2">The sequence shown here is derived from an EMBL/GenBank/DDBJ whole genome shotgun (WGS) entry which is preliminary data.</text>
</comment>
<dbReference type="EMBL" id="JBJQND010000004">
    <property type="protein sequence ID" value="KAL3879937.1"/>
    <property type="molecule type" value="Genomic_DNA"/>
</dbReference>
<feature type="non-terminal residue" evidence="2">
    <location>
        <position position="76"/>
    </location>
</feature>
<protein>
    <submittedName>
        <fullName evidence="2">Uncharacterized protein</fullName>
    </submittedName>
</protein>
<proteinExistence type="predicted"/>
<reference evidence="2 3" key="1">
    <citation type="submission" date="2024-11" db="EMBL/GenBank/DDBJ databases">
        <title>Chromosome-level genome assembly of the freshwater bivalve Anodonta woodiana.</title>
        <authorList>
            <person name="Chen X."/>
        </authorList>
    </citation>
    <scope>NUCLEOTIDE SEQUENCE [LARGE SCALE GENOMIC DNA]</scope>
    <source>
        <strain evidence="2">MN2024</strain>
        <tissue evidence="2">Gills</tissue>
    </source>
</reference>
<organism evidence="2 3">
    <name type="scientific">Sinanodonta woodiana</name>
    <name type="common">Chinese pond mussel</name>
    <name type="synonym">Anodonta woodiana</name>
    <dbReference type="NCBI Taxonomy" id="1069815"/>
    <lineage>
        <taxon>Eukaryota</taxon>
        <taxon>Metazoa</taxon>
        <taxon>Spiralia</taxon>
        <taxon>Lophotrochozoa</taxon>
        <taxon>Mollusca</taxon>
        <taxon>Bivalvia</taxon>
        <taxon>Autobranchia</taxon>
        <taxon>Heteroconchia</taxon>
        <taxon>Palaeoheterodonta</taxon>
        <taxon>Unionida</taxon>
        <taxon>Unionoidea</taxon>
        <taxon>Unionidae</taxon>
        <taxon>Unioninae</taxon>
        <taxon>Sinanodonta</taxon>
    </lineage>
</organism>
<evidence type="ECO:0000256" key="1">
    <source>
        <dbReference type="SAM" id="MobiDB-lite"/>
    </source>
</evidence>
<evidence type="ECO:0000313" key="3">
    <source>
        <dbReference type="Proteomes" id="UP001634394"/>
    </source>
</evidence>
<name>A0ABD3X4H6_SINWO</name>
<dbReference type="Proteomes" id="UP001634394">
    <property type="component" value="Unassembled WGS sequence"/>
</dbReference>
<accession>A0ABD3X4H6</accession>
<gene>
    <name evidence="2" type="ORF">ACJMK2_032213</name>
</gene>
<feature type="compositionally biased region" description="Basic and acidic residues" evidence="1">
    <location>
        <begin position="21"/>
        <end position="37"/>
    </location>
</feature>
<keyword evidence="3" id="KW-1185">Reference proteome</keyword>